<keyword evidence="1" id="KW-0472">Membrane</keyword>
<name>A0A139BU43_9PROT</name>
<evidence type="ECO:0000313" key="3">
    <source>
        <dbReference type="Proteomes" id="UP000070578"/>
    </source>
</evidence>
<evidence type="ECO:0000256" key="1">
    <source>
        <dbReference type="SAM" id="Phobius"/>
    </source>
</evidence>
<dbReference type="EMBL" id="LSLI01000030">
    <property type="protein sequence ID" value="KXS32413.1"/>
    <property type="molecule type" value="Genomic_DNA"/>
</dbReference>
<gene>
    <name evidence="2" type="ORF">AWT59_1453</name>
</gene>
<accession>A0A139BU43</accession>
<protein>
    <submittedName>
        <fullName evidence="2">Uncharacterized protein</fullName>
    </submittedName>
</protein>
<dbReference type="AlphaFoldDB" id="A0A139BU43"/>
<keyword evidence="1" id="KW-0812">Transmembrane</keyword>
<sequence length="238" mass="27600">MTNKVKIKLVTIGYLPHDFRIDKIKNWKSEVFQLIGNIENFSLRTDSDGERWDFSDSLISEQLPKNVDADFVIALVNVPIEDNWYTRLVGNNQIVFTFHEIKDILEDSHIPLANVVLRLLYAYALVYRQCGNRIPKLNESVEFTHDETRGCVFDMNGIKTDLPASCDKPQICDECQERLKNSLVSNDIIEQSKKEILSIRKEFYYRILEFVKKHPVWALLISSCYALILNIIASIITK</sequence>
<comment type="caution">
    <text evidence="2">The sequence shown here is derived from an EMBL/GenBank/DDBJ whole genome shotgun (WGS) entry which is preliminary data.</text>
</comment>
<feature type="transmembrane region" description="Helical" evidence="1">
    <location>
        <begin position="216"/>
        <end position="236"/>
    </location>
</feature>
<evidence type="ECO:0000313" key="2">
    <source>
        <dbReference type="EMBL" id="KXS32413.1"/>
    </source>
</evidence>
<proteinExistence type="predicted"/>
<reference evidence="2 3" key="1">
    <citation type="submission" date="2016-02" db="EMBL/GenBank/DDBJ databases">
        <authorList>
            <person name="Wen L."/>
            <person name="He K."/>
            <person name="Yang H."/>
        </authorList>
    </citation>
    <scope>NUCLEOTIDE SEQUENCE [LARGE SCALE GENOMIC DNA]</scope>
    <source>
        <strain evidence="2">ShG14-8</strain>
    </source>
</reference>
<keyword evidence="1" id="KW-1133">Transmembrane helix</keyword>
<reference evidence="2 3" key="2">
    <citation type="submission" date="2016-03" db="EMBL/GenBank/DDBJ databases">
        <title>New uncultured bacterium of the family Gallionellaceae from acid mine drainage: description and reconstruction of genome based on metagenomic analysis of microbial community.</title>
        <authorList>
            <person name="Kadnikov V."/>
            <person name="Ivasenko D."/>
            <person name="Beletsky A."/>
            <person name="Mardanov A."/>
            <person name="Danilova E."/>
            <person name="Pimenov N."/>
            <person name="Karnachuk O."/>
            <person name="Ravin N."/>
        </authorList>
    </citation>
    <scope>NUCLEOTIDE SEQUENCE [LARGE SCALE GENOMIC DNA]</scope>
    <source>
        <strain evidence="2">ShG14-8</strain>
    </source>
</reference>
<organism evidence="2 3">
    <name type="scientific">Candidatus Gallionella acididurans</name>
    <dbReference type="NCBI Taxonomy" id="1796491"/>
    <lineage>
        <taxon>Bacteria</taxon>
        <taxon>Pseudomonadati</taxon>
        <taxon>Pseudomonadota</taxon>
        <taxon>Betaproteobacteria</taxon>
        <taxon>Nitrosomonadales</taxon>
        <taxon>Gallionellaceae</taxon>
        <taxon>Gallionella</taxon>
    </lineage>
</organism>
<dbReference type="Proteomes" id="UP000070578">
    <property type="component" value="Unassembled WGS sequence"/>
</dbReference>